<keyword evidence="6" id="KW-0539">Nucleus</keyword>
<evidence type="ECO:0000313" key="11">
    <source>
        <dbReference type="Proteomes" id="UP001369086"/>
    </source>
</evidence>
<dbReference type="Pfam" id="PF00170">
    <property type="entry name" value="bZIP_1"/>
    <property type="match status" value="1"/>
</dbReference>
<evidence type="ECO:0000256" key="7">
    <source>
        <dbReference type="SAM" id="Coils"/>
    </source>
</evidence>
<evidence type="ECO:0000256" key="8">
    <source>
        <dbReference type="SAM" id="MobiDB-lite"/>
    </source>
</evidence>
<evidence type="ECO:0000256" key="1">
    <source>
        <dbReference type="ARBA" id="ARBA00004167"/>
    </source>
</evidence>
<proteinExistence type="inferred from homology"/>
<dbReference type="PROSITE" id="PS50217">
    <property type="entry name" value="BZIP"/>
    <property type="match status" value="1"/>
</dbReference>
<feature type="compositionally biased region" description="Polar residues" evidence="8">
    <location>
        <begin position="502"/>
        <end position="522"/>
    </location>
</feature>
<dbReference type="SUPFAM" id="SSF57959">
    <property type="entry name" value="Leucine zipper domain"/>
    <property type="match status" value="1"/>
</dbReference>
<accession>A0ABR0YBS0</accession>
<feature type="domain" description="BZIP" evidence="9">
    <location>
        <begin position="133"/>
        <end position="189"/>
    </location>
</feature>
<dbReference type="PANTHER" id="PTHR46164:SF2">
    <property type="entry name" value="CYCLIC AMP-DEPENDENT TRANSCRIPTION FACTOR ATF-6 BETA"/>
    <property type="match status" value="1"/>
</dbReference>
<dbReference type="PANTHER" id="PTHR46164">
    <property type="entry name" value="ATF6, ISOFORM C"/>
    <property type="match status" value="1"/>
</dbReference>
<feature type="non-terminal residue" evidence="10">
    <location>
        <position position="1"/>
    </location>
</feature>
<dbReference type="CDD" id="cd14700">
    <property type="entry name" value="bZIP_ATF6"/>
    <property type="match status" value="1"/>
</dbReference>
<dbReference type="PROSITE" id="PS00036">
    <property type="entry name" value="BZIP_BASIC"/>
    <property type="match status" value="1"/>
</dbReference>
<feature type="region of interest" description="Disordered" evidence="8">
    <location>
        <begin position="1"/>
        <end position="24"/>
    </location>
</feature>
<organism evidence="10 11">
    <name type="scientific">Huso huso</name>
    <name type="common">Beluga</name>
    <name type="synonym">Acipenser huso</name>
    <dbReference type="NCBI Taxonomy" id="61971"/>
    <lineage>
        <taxon>Eukaryota</taxon>
        <taxon>Metazoa</taxon>
        <taxon>Chordata</taxon>
        <taxon>Craniata</taxon>
        <taxon>Vertebrata</taxon>
        <taxon>Euteleostomi</taxon>
        <taxon>Actinopterygii</taxon>
        <taxon>Chondrostei</taxon>
        <taxon>Acipenseriformes</taxon>
        <taxon>Acipenseridae</taxon>
        <taxon>Huso</taxon>
    </lineage>
</organism>
<reference evidence="10 11" key="1">
    <citation type="submission" date="2021-05" db="EMBL/GenBank/DDBJ databases">
        <authorList>
            <person name="Zahm M."/>
            <person name="Klopp C."/>
            <person name="Cabau C."/>
            <person name="Kuhl H."/>
            <person name="Suciu R."/>
            <person name="Ciorpac M."/>
            <person name="Holostenco D."/>
            <person name="Gessner J."/>
            <person name="Wuertz S."/>
            <person name="Hohne C."/>
            <person name="Stock M."/>
            <person name="Gislard M."/>
            <person name="Lluch J."/>
            <person name="Milhes M."/>
            <person name="Lampietro C."/>
            <person name="Lopez Roques C."/>
            <person name="Donnadieu C."/>
            <person name="Du K."/>
            <person name="Schartl M."/>
            <person name="Guiguen Y."/>
        </authorList>
    </citation>
    <scope>NUCLEOTIDE SEQUENCE [LARGE SCALE GENOMIC DNA]</scope>
    <source>
        <strain evidence="10">Hh-F2</strain>
        <tissue evidence="10">Blood</tissue>
    </source>
</reference>
<keyword evidence="4" id="KW-0238">DNA-binding</keyword>
<keyword evidence="3" id="KW-0805">Transcription regulation</keyword>
<evidence type="ECO:0000256" key="4">
    <source>
        <dbReference type="ARBA" id="ARBA00023125"/>
    </source>
</evidence>
<dbReference type="InterPro" id="IPR046347">
    <property type="entry name" value="bZIP_sf"/>
</dbReference>
<dbReference type="EMBL" id="JAHFZB010000037">
    <property type="protein sequence ID" value="KAK6470079.1"/>
    <property type="molecule type" value="Genomic_DNA"/>
</dbReference>
<feature type="region of interest" description="Disordered" evidence="8">
    <location>
        <begin position="490"/>
        <end position="536"/>
    </location>
</feature>
<protein>
    <submittedName>
        <fullName evidence="10">Cyclic AMP-dependent mRNAion factor ATF-6 beta</fullName>
    </submittedName>
</protein>
<keyword evidence="11" id="KW-1185">Reference proteome</keyword>
<feature type="coiled-coil region" evidence="7">
    <location>
        <begin position="151"/>
        <end position="192"/>
    </location>
</feature>
<dbReference type="InterPro" id="IPR004827">
    <property type="entry name" value="bZIP"/>
</dbReference>
<dbReference type="Gene3D" id="1.20.5.170">
    <property type="match status" value="1"/>
</dbReference>
<evidence type="ECO:0000256" key="2">
    <source>
        <dbReference type="ARBA" id="ARBA00009050"/>
    </source>
</evidence>
<dbReference type="InterPro" id="IPR051882">
    <property type="entry name" value="ATF_bZIP_TF"/>
</dbReference>
<dbReference type="Proteomes" id="UP001369086">
    <property type="component" value="Unassembled WGS sequence"/>
</dbReference>
<comment type="similarity">
    <text evidence="2">Belongs to the bZIP family. ATF subfamily.</text>
</comment>
<name>A0ABR0YBS0_HUSHU</name>
<sequence>AVLLPGDTKAPLHSTSSRKASTILSSKPAIQPKPLCVTTIPVAQTSSPAKTIILQPIQSIEQTLPVVLSQSDLLHLGPVPSLIKVEPTSPVTGATCPSTTPFNSAAGKPVTSKPIVPAPCHTGTSSFDIDVKVLRRQQRMIKNRESACQSRKKKKEYLQGLETKLQEALCENERLRRENTVLRKRLDSFITEVRGWENVCVCVSRCVYSDSLSLSLQGSDTVRLGSAGSRKAVCVMAVLLFIAFSFGPVSITDRKLKPARQEGAVPPTGRHLLEFQQRQEVEREQERERERAITLQEEEEEEKRGMRHRRTAFSDVKDLVLRDIDRLFTSTDCRQFNRTESLRLADELRGWVHRHQINRKKGEKSPRAKKAKIAQKAQQRKINLARYLPVHPQRTLDSQLQLYPGLQPRHQDFMEAIDRREDTFYVVSFRRDHLLLPAISHNKTSRPKMSLVMPAMAHNETVYNSSRGYEVMMQIDCEVMDTRIIQIKSSTVPPSLREQHSTHNGTASSLHSHQGNQHATPTQPDPALYITHGGGD</sequence>
<comment type="caution">
    <text evidence="10">The sequence shown here is derived from an EMBL/GenBank/DDBJ whole genome shotgun (WGS) entry which is preliminary data.</text>
</comment>
<evidence type="ECO:0000256" key="3">
    <source>
        <dbReference type="ARBA" id="ARBA00023015"/>
    </source>
</evidence>
<feature type="compositionally biased region" description="Polar residues" evidence="8">
    <location>
        <begin position="13"/>
        <end position="24"/>
    </location>
</feature>
<evidence type="ECO:0000259" key="9">
    <source>
        <dbReference type="PROSITE" id="PS50217"/>
    </source>
</evidence>
<evidence type="ECO:0000313" key="10">
    <source>
        <dbReference type="EMBL" id="KAK6470079.1"/>
    </source>
</evidence>
<evidence type="ECO:0000256" key="6">
    <source>
        <dbReference type="ARBA" id="ARBA00023242"/>
    </source>
</evidence>
<dbReference type="SMART" id="SM00338">
    <property type="entry name" value="BRLZ"/>
    <property type="match status" value="1"/>
</dbReference>
<keyword evidence="7" id="KW-0175">Coiled coil</keyword>
<evidence type="ECO:0000256" key="5">
    <source>
        <dbReference type="ARBA" id="ARBA00023163"/>
    </source>
</evidence>
<gene>
    <name evidence="10" type="ORF">HHUSO_G31710</name>
</gene>
<keyword evidence="5" id="KW-0804">Transcription</keyword>
<comment type="subcellular location">
    <subcellularLocation>
        <location evidence="1">Membrane</location>
        <topology evidence="1">Single-pass membrane protein</topology>
    </subcellularLocation>
</comment>